<dbReference type="AlphaFoldDB" id="A0AAN7H6V7"/>
<feature type="transmembrane region" description="Helical" evidence="2">
    <location>
        <begin position="124"/>
        <end position="143"/>
    </location>
</feature>
<evidence type="ECO:0000313" key="4">
    <source>
        <dbReference type="Proteomes" id="UP001301958"/>
    </source>
</evidence>
<keyword evidence="2" id="KW-0472">Membrane</keyword>
<evidence type="ECO:0000313" key="3">
    <source>
        <dbReference type="EMBL" id="KAK4230299.1"/>
    </source>
</evidence>
<keyword evidence="4" id="KW-1185">Reference proteome</keyword>
<evidence type="ECO:0000256" key="1">
    <source>
        <dbReference type="SAM" id="MobiDB-lite"/>
    </source>
</evidence>
<protein>
    <submittedName>
        <fullName evidence="3">Uncharacterized protein</fullName>
    </submittedName>
</protein>
<sequence>MLRDTGTKPIDEDVPKRPNCISLYERIFSLFFMDSNPEVQSKGHKLASSCAAEGVTYLAGNVLIVLATDVQECVTGWEVSEGLRTLGAAVTTPTPSPTPVEDSMTTSTSTGGGFGYRAKETGSVQVVAAAAIAAVGVMGVVGLV</sequence>
<proteinExistence type="predicted"/>
<reference evidence="3" key="2">
    <citation type="submission" date="2023-05" db="EMBL/GenBank/DDBJ databases">
        <authorList>
            <consortium name="Lawrence Berkeley National Laboratory"/>
            <person name="Steindorff A."/>
            <person name="Hensen N."/>
            <person name="Bonometti L."/>
            <person name="Westerberg I."/>
            <person name="Brannstrom I.O."/>
            <person name="Guillou S."/>
            <person name="Cros-Aarteil S."/>
            <person name="Calhoun S."/>
            <person name="Haridas S."/>
            <person name="Kuo A."/>
            <person name="Mondo S."/>
            <person name="Pangilinan J."/>
            <person name="Riley R."/>
            <person name="Labutti K."/>
            <person name="Andreopoulos B."/>
            <person name="Lipzen A."/>
            <person name="Chen C."/>
            <person name="Yanf M."/>
            <person name="Daum C."/>
            <person name="Ng V."/>
            <person name="Clum A."/>
            <person name="Ohm R."/>
            <person name="Martin F."/>
            <person name="Silar P."/>
            <person name="Natvig D."/>
            <person name="Lalanne C."/>
            <person name="Gautier V."/>
            <person name="Ament-Velasquez S.L."/>
            <person name="Kruys A."/>
            <person name="Hutchinson M.I."/>
            <person name="Powell A.J."/>
            <person name="Barry K."/>
            <person name="Miller A.N."/>
            <person name="Grigoriev I.V."/>
            <person name="Debuchy R."/>
            <person name="Gladieux P."/>
            <person name="Thoren M.H."/>
            <person name="Johannesson H."/>
        </authorList>
    </citation>
    <scope>NUCLEOTIDE SEQUENCE</scope>
    <source>
        <strain evidence="3">CBS 990.96</strain>
    </source>
</reference>
<name>A0AAN7H6V7_9PEZI</name>
<feature type="region of interest" description="Disordered" evidence="1">
    <location>
        <begin position="90"/>
        <end position="111"/>
    </location>
</feature>
<reference evidence="3" key="1">
    <citation type="journal article" date="2023" name="Mol. Phylogenet. Evol.">
        <title>Genome-scale phylogeny and comparative genomics of the fungal order Sordariales.</title>
        <authorList>
            <person name="Hensen N."/>
            <person name="Bonometti L."/>
            <person name="Westerberg I."/>
            <person name="Brannstrom I.O."/>
            <person name="Guillou S."/>
            <person name="Cros-Aarteil S."/>
            <person name="Calhoun S."/>
            <person name="Haridas S."/>
            <person name="Kuo A."/>
            <person name="Mondo S."/>
            <person name="Pangilinan J."/>
            <person name="Riley R."/>
            <person name="LaButti K."/>
            <person name="Andreopoulos B."/>
            <person name="Lipzen A."/>
            <person name="Chen C."/>
            <person name="Yan M."/>
            <person name="Daum C."/>
            <person name="Ng V."/>
            <person name="Clum A."/>
            <person name="Steindorff A."/>
            <person name="Ohm R.A."/>
            <person name="Martin F."/>
            <person name="Silar P."/>
            <person name="Natvig D.O."/>
            <person name="Lalanne C."/>
            <person name="Gautier V."/>
            <person name="Ament-Velasquez S.L."/>
            <person name="Kruys A."/>
            <person name="Hutchinson M.I."/>
            <person name="Powell A.J."/>
            <person name="Barry K."/>
            <person name="Miller A.N."/>
            <person name="Grigoriev I.V."/>
            <person name="Debuchy R."/>
            <person name="Gladieux P."/>
            <person name="Hiltunen Thoren M."/>
            <person name="Johannesson H."/>
        </authorList>
    </citation>
    <scope>NUCLEOTIDE SEQUENCE</scope>
    <source>
        <strain evidence="3">CBS 990.96</strain>
    </source>
</reference>
<gene>
    <name evidence="3" type="ORF">QBC38DRAFT_452484</name>
</gene>
<evidence type="ECO:0000256" key="2">
    <source>
        <dbReference type="SAM" id="Phobius"/>
    </source>
</evidence>
<accession>A0AAN7H6V7</accession>
<dbReference type="Proteomes" id="UP001301958">
    <property type="component" value="Unassembled WGS sequence"/>
</dbReference>
<dbReference type="EMBL" id="MU865300">
    <property type="protein sequence ID" value="KAK4230299.1"/>
    <property type="molecule type" value="Genomic_DNA"/>
</dbReference>
<organism evidence="3 4">
    <name type="scientific">Podospora fimiseda</name>
    <dbReference type="NCBI Taxonomy" id="252190"/>
    <lineage>
        <taxon>Eukaryota</taxon>
        <taxon>Fungi</taxon>
        <taxon>Dikarya</taxon>
        <taxon>Ascomycota</taxon>
        <taxon>Pezizomycotina</taxon>
        <taxon>Sordariomycetes</taxon>
        <taxon>Sordariomycetidae</taxon>
        <taxon>Sordariales</taxon>
        <taxon>Podosporaceae</taxon>
        <taxon>Podospora</taxon>
    </lineage>
</organism>
<comment type="caution">
    <text evidence="3">The sequence shown here is derived from an EMBL/GenBank/DDBJ whole genome shotgun (WGS) entry which is preliminary data.</text>
</comment>
<keyword evidence="2" id="KW-1133">Transmembrane helix</keyword>
<keyword evidence="2" id="KW-0812">Transmembrane</keyword>